<name>A0ABY6DPL3_9NEIS</name>
<dbReference type="PANTHER" id="PTHR30160">
    <property type="entry name" value="TETRAACYLDISACCHARIDE 4'-KINASE-RELATED"/>
    <property type="match status" value="1"/>
</dbReference>
<organism evidence="3 4">
    <name type="scientific">Chitiniphilus purpureus</name>
    <dbReference type="NCBI Taxonomy" id="2981137"/>
    <lineage>
        <taxon>Bacteria</taxon>
        <taxon>Pseudomonadati</taxon>
        <taxon>Pseudomonadota</taxon>
        <taxon>Betaproteobacteria</taxon>
        <taxon>Neisseriales</taxon>
        <taxon>Chitinibacteraceae</taxon>
        <taxon>Chitiniphilus</taxon>
    </lineage>
</organism>
<dbReference type="Gene3D" id="3.40.50.2000">
    <property type="entry name" value="Glycogen Phosphorylase B"/>
    <property type="match status" value="2"/>
</dbReference>
<evidence type="ECO:0000313" key="3">
    <source>
        <dbReference type="EMBL" id="UXY16305.1"/>
    </source>
</evidence>
<dbReference type="CDD" id="cd03789">
    <property type="entry name" value="GT9_LPS_heptosyltransferase"/>
    <property type="match status" value="1"/>
</dbReference>
<dbReference type="RefSeq" id="WP_263125761.1">
    <property type="nucleotide sequence ID" value="NZ_CP106753.1"/>
</dbReference>
<dbReference type="Proteomes" id="UP001061302">
    <property type="component" value="Chromosome"/>
</dbReference>
<evidence type="ECO:0000256" key="2">
    <source>
        <dbReference type="ARBA" id="ARBA00022679"/>
    </source>
</evidence>
<protein>
    <submittedName>
        <fullName evidence="3">Glycosyltransferase family 9 protein</fullName>
    </submittedName>
</protein>
<reference evidence="3" key="1">
    <citation type="submission" date="2022-10" db="EMBL/GenBank/DDBJ databases">
        <title>Chitiniphilus purpureus sp. nov., a novel chitin-degrading bacterium isolated from crawfish pond sediment.</title>
        <authorList>
            <person name="Li K."/>
        </authorList>
    </citation>
    <scope>NUCLEOTIDE SEQUENCE</scope>
    <source>
        <strain evidence="3">CD1</strain>
    </source>
</reference>
<sequence>MQHAVTASPVRPAHSPWLDLHPPRSVVVFRALQVGDMLCAVPALRALRRKLPRARIALVGLPWARQLAERLPELLDEFIAFPGHPGLPEQVPDPRAFRAFLHSVQARRFDLALQLHGSGLITNPLVAQFGTRWQAGFQDGGAASSAHLPYPEHGHEIQRLLALTTHLGAPAQGEQLVFPLGPDDADELAQAGIALPNSGQPYVCLHPGARDERRRWPVTRFAELGDALAAQGLRVVLTGSQQEKPLTTMLAAAMRAPVLDTASSISLGALGHLLRGAQLLVSNDTGVSHLAAALEVPSVVVFRASEMARWAPLDASRHRAVWDPEGVRGQTVLDEALALLATA</sequence>
<dbReference type="InterPro" id="IPR002201">
    <property type="entry name" value="Glyco_trans_9"/>
</dbReference>
<dbReference type="SUPFAM" id="SSF53756">
    <property type="entry name" value="UDP-Glycosyltransferase/glycogen phosphorylase"/>
    <property type="match status" value="1"/>
</dbReference>
<accession>A0ABY6DPL3</accession>
<evidence type="ECO:0000313" key="4">
    <source>
        <dbReference type="Proteomes" id="UP001061302"/>
    </source>
</evidence>
<keyword evidence="4" id="KW-1185">Reference proteome</keyword>
<keyword evidence="2" id="KW-0808">Transferase</keyword>
<evidence type="ECO:0000256" key="1">
    <source>
        <dbReference type="ARBA" id="ARBA00022676"/>
    </source>
</evidence>
<dbReference type="PANTHER" id="PTHR30160:SF1">
    <property type="entry name" value="LIPOPOLYSACCHARIDE 1,2-N-ACETYLGLUCOSAMINETRANSFERASE-RELATED"/>
    <property type="match status" value="1"/>
</dbReference>
<keyword evidence="1" id="KW-0328">Glycosyltransferase</keyword>
<dbReference type="InterPro" id="IPR051199">
    <property type="entry name" value="LPS_LOS_Heptosyltrfase"/>
</dbReference>
<dbReference type="EMBL" id="CP106753">
    <property type="protein sequence ID" value="UXY16305.1"/>
    <property type="molecule type" value="Genomic_DNA"/>
</dbReference>
<gene>
    <name evidence="3" type="ORF">N8I74_04610</name>
</gene>
<dbReference type="Pfam" id="PF01075">
    <property type="entry name" value="Glyco_transf_9"/>
    <property type="match status" value="1"/>
</dbReference>
<proteinExistence type="predicted"/>